<evidence type="ECO:0000256" key="3">
    <source>
        <dbReference type="ARBA" id="ARBA00023082"/>
    </source>
</evidence>
<reference evidence="8 9" key="1">
    <citation type="submission" date="2018-03" db="EMBL/GenBank/DDBJ databases">
        <title>Whole genome analyses suggest that Burkholderia sensu lato contains two further novel genera in the rhizoxinica-symbiotica group Mycetohabitans gen. nov., and Trinickia gen. nov.: implications for the evolution of diazotrophy and nodulation in the Burkholderiaceae.</title>
        <authorList>
            <person name="Estrada De Los Santos P."/>
            <person name="Palmer M."/>
            <person name="Chavez-Ramirez B."/>
            <person name="Steenkamp E.T."/>
            <person name="Hirsch A.M."/>
            <person name="Manyaka P."/>
            <person name="Maluk M."/>
            <person name="Lafos M."/>
            <person name="Crook M."/>
            <person name="Gross E."/>
            <person name="Simon M.F."/>
            <person name="Bueno Dos Reis Junior F."/>
            <person name="Poole P.S."/>
            <person name="Venter S.N."/>
            <person name="James E.K."/>
        </authorList>
    </citation>
    <scope>NUCLEOTIDE SEQUENCE [LARGE SCALE GENOMIC DNA]</scope>
    <source>
        <strain evidence="8 9">JPY-366</strain>
    </source>
</reference>
<dbReference type="InterPro" id="IPR014284">
    <property type="entry name" value="RNA_pol_sigma-70_dom"/>
</dbReference>
<evidence type="ECO:0000256" key="2">
    <source>
        <dbReference type="ARBA" id="ARBA00023015"/>
    </source>
</evidence>
<dbReference type="PANTHER" id="PTHR43133:SF62">
    <property type="entry name" value="RNA POLYMERASE SIGMA FACTOR SIGZ"/>
    <property type="match status" value="1"/>
</dbReference>
<protein>
    <submittedName>
        <fullName evidence="8">RNA polymerase subunit sigma-24</fullName>
    </submittedName>
</protein>
<evidence type="ECO:0000313" key="9">
    <source>
        <dbReference type="Proteomes" id="UP000240638"/>
    </source>
</evidence>
<keyword evidence="4" id="KW-0804">Transcription</keyword>
<comment type="caution">
    <text evidence="8">The sequence shown here is derived from an EMBL/GenBank/DDBJ whole genome shotgun (WGS) entry which is preliminary data.</text>
</comment>
<dbReference type="PANTHER" id="PTHR43133">
    <property type="entry name" value="RNA POLYMERASE ECF-TYPE SIGMA FACTO"/>
    <property type="match status" value="1"/>
</dbReference>
<feature type="compositionally biased region" description="Basic and acidic residues" evidence="5">
    <location>
        <begin position="8"/>
        <end position="17"/>
    </location>
</feature>
<dbReference type="Pfam" id="PF04542">
    <property type="entry name" value="Sigma70_r2"/>
    <property type="match status" value="1"/>
</dbReference>
<evidence type="ECO:0000259" key="6">
    <source>
        <dbReference type="Pfam" id="PF04542"/>
    </source>
</evidence>
<dbReference type="Gene3D" id="1.10.1740.10">
    <property type="match status" value="1"/>
</dbReference>
<dbReference type="GO" id="GO:0003677">
    <property type="term" value="F:DNA binding"/>
    <property type="evidence" value="ECO:0007669"/>
    <property type="project" value="InterPro"/>
</dbReference>
<dbReference type="Gene3D" id="1.10.10.10">
    <property type="entry name" value="Winged helix-like DNA-binding domain superfamily/Winged helix DNA-binding domain"/>
    <property type="match status" value="1"/>
</dbReference>
<dbReference type="SUPFAM" id="SSF88659">
    <property type="entry name" value="Sigma3 and sigma4 domains of RNA polymerase sigma factors"/>
    <property type="match status" value="1"/>
</dbReference>
<dbReference type="EMBL" id="PYUC01000008">
    <property type="protein sequence ID" value="PTB19482.1"/>
    <property type="molecule type" value="Genomic_DNA"/>
</dbReference>
<evidence type="ECO:0000313" key="8">
    <source>
        <dbReference type="EMBL" id="PTB19482.1"/>
    </source>
</evidence>
<dbReference type="AlphaFoldDB" id="A0A2T3XSQ2"/>
<feature type="domain" description="RNA polymerase sigma factor 70 region 4 type 2" evidence="7">
    <location>
        <begin position="189"/>
        <end position="240"/>
    </location>
</feature>
<sequence length="247" mass="27518">MEISPFNADDRNERLSGDQDSDETARHAALSPFPMTTRLPPEPTPRDLTALLARVALKDAGALRTLYDFTAAKLFGVALRILSRREWAEEALQDGFINIWRYAGDYREDLAAPLTWMTAIVRNRALDFLRRQKTGRAEAVERESAEGMNSAGGGSTIALEDWSESFEELLPGDERDPAESALLSEAARQLEICMKRLDANQRQAVALAYLRDQSHGEIAQTLDVPLGTVKSWVRRGLEKLKICMGGQ</sequence>
<evidence type="ECO:0000256" key="5">
    <source>
        <dbReference type="SAM" id="MobiDB-lite"/>
    </source>
</evidence>
<dbReference type="InterPro" id="IPR036388">
    <property type="entry name" value="WH-like_DNA-bd_sf"/>
</dbReference>
<dbReference type="InterPro" id="IPR013249">
    <property type="entry name" value="RNA_pol_sigma70_r4_t2"/>
</dbReference>
<keyword evidence="3" id="KW-0731">Sigma factor</keyword>
<evidence type="ECO:0000256" key="1">
    <source>
        <dbReference type="ARBA" id="ARBA00010641"/>
    </source>
</evidence>
<name>A0A2T3XSQ2_9BURK</name>
<dbReference type="InterPro" id="IPR039425">
    <property type="entry name" value="RNA_pol_sigma-70-like"/>
</dbReference>
<dbReference type="CDD" id="cd06171">
    <property type="entry name" value="Sigma70_r4"/>
    <property type="match status" value="1"/>
</dbReference>
<dbReference type="InterPro" id="IPR013325">
    <property type="entry name" value="RNA_pol_sigma_r2"/>
</dbReference>
<evidence type="ECO:0000256" key="4">
    <source>
        <dbReference type="ARBA" id="ARBA00023163"/>
    </source>
</evidence>
<feature type="region of interest" description="Disordered" evidence="5">
    <location>
        <begin position="1"/>
        <end position="42"/>
    </location>
</feature>
<proteinExistence type="inferred from homology"/>
<dbReference type="InterPro" id="IPR013324">
    <property type="entry name" value="RNA_pol_sigma_r3/r4-like"/>
</dbReference>
<dbReference type="SUPFAM" id="SSF88946">
    <property type="entry name" value="Sigma2 domain of RNA polymerase sigma factors"/>
    <property type="match status" value="1"/>
</dbReference>
<keyword evidence="2" id="KW-0805">Transcription regulation</keyword>
<dbReference type="Pfam" id="PF08281">
    <property type="entry name" value="Sigma70_r4_2"/>
    <property type="match status" value="1"/>
</dbReference>
<evidence type="ECO:0000259" key="7">
    <source>
        <dbReference type="Pfam" id="PF08281"/>
    </source>
</evidence>
<comment type="similarity">
    <text evidence="1">Belongs to the sigma-70 factor family. ECF subfamily.</text>
</comment>
<gene>
    <name evidence="8" type="ORF">C9I57_17500</name>
</gene>
<organism evidence="8 9">
    <name type="scientific">Trinickia symbiotica</name>
    <dbReference type="NCBI Taxonomy" id="863227"/>
    <lineage>
        <taxon>Bacteria</taxon>
        <taxon>Pseudomonadati</taxon>
        <taxon>Pseudomonadota</taxon>
        <taxon>Betaproteobacteria</taxon>
        <taxon>Burkholderiales</taxon>
        <taxon>Burkholderiaceae</taxon>
        <taxon>Trinickia</taxon>
    </lineage>
</organism>
<dbReference type="InterPro" id="IPR007627">
    <property type="entry name" value="RNA_pol_sigma70_r2"/>
</dbReference>
<feature type="domain" description="RNA polymerase sigma-70 region 2" evidence="6">
    <location>
        <begin position="72"/>
        <end position="133"/>
    </location>
</feature>
<dbReference type="Proteomes" id="UP000240638">
    <property type="component" value="Unassembled WGS sequence"/>
</dbReference>
<dbReference type="GO" id="GO:0016987">
    <property type="term" value="F:sigma factor activity"/>
    <property type="evidence" value="ECO:0007669"/>
    <property type="project" value="UniProtKB-KW"/>
</dbReference>
<dbReference type="NCBIfam" id="TIGR02937">
    <property type="entry name" value="sigma70-ECF"/>
    <property type="match status" value="1"/>
</dbReference>
<dbReference type="GO" id="GO:0006352">
    <property type="term" value="P:DNA-templated transcription initiation"/>
    <property type="evidence" value="ECO:0007669"/>
    <property type="project" value="InterPro"/>
</dbReference>
<accession>A0A2T3XSQ2</accession>